<sequence length="758" mass="83380">MSSSALSTLRLAGRAGGRLLQPYTRPSVLRTARPAIYTRLPVMSSHSFHMTAFQAAEAGDPMQGIDPNHPFIQQLRKNPHILEQLAEFTVLLQEKGLDVSSGKQPGFGQIMKLMSDPDIKANAAKLAQDMQAAGIQMDMNSVMELQKAFGGPRSGSEDEESTENKGLLGKAKGFFKKQKNVPTAPLVLYFQSQHFNVHSTKVKLMAENSNLNAFSWVALVTFVVVIVFVIFPVSVSLRICGKPNWRFKLDLATAPILSILFLMATTTIPPWVVLRGFLGSAGIQPWGVMILAYICISLDLTGMLQFCAFWISKRAGTNGRTVFTAFFILTTVMSALTSNDVVILTGTVFLSYFTRVSDIHPTAFLISEFTTANIASMALYIGNPTNVVVSQAYGIGFLEYSAWMLLPTVVCTILAYITMRVLFRNNKYIPRTITCPDADPKSVLVDPFGAVFGVILLGCCLGTLIGTSFIGVEVWQVTLPFAVVMLIRDVIHDIDGNHGILNRIRNRYPRRKAQSVHSDQAVEDQVVETQIIPLADLSGAEHAPPGLSTSIDPYTQSPSKAFSRTNTGLASLSTIQNEQIRPKRVRDQFPTLYAIAMRMPWKILPFALGMFILVEALSDLGWTAIFAIALARITPDYVSAVFAVTFISLLACQLLNNLPMTILFTRIMQHPNFTTAPNVTPVVLKGCIFSLVIGSNLGACLTLVGSLAGIMFDHILKTKGIYVLKYFQFLKWNMVIMPVIATGACCVLVGELWYEFLR</sequence>
<dbReference type="Proteomes" id="UP000654370">
    <property type="component" value="Unassembled WGS sequence"/>
</dbReference>
<protein>
    <recommendedName>
        <fullName evidence="9">Citrate transporter-like domain-containing protein</fullName>
    </recommendedName>
</protein>
<feature type="transmembrane region" description="Helical" evidence="8">
    <location>
        <begin position="402"/>
        <end position="423"/>
    </location>
</feature>
<evidence type="ECO:0000256" key="4">
    <source>
        <dbReference type="ARBA" id="ARBA00022475"/>
    </source>
</evidence>
<dbReference type="EMBL" id="JAEPQZ010000007">
    <property type="protein sequence ID" value="KAG2179002.1"/>
    <property type="molecule type" value="Genomic_DNA"/>
</dbReference>
<feature type="transmembrane region" description="Helical" evidence="8">
    <location>
        <begin position="688"/>
        <end position="712"/>
    </location>
</feature>
<feature type="transmembrane region" description="Helical" evidence="8">
    <location>
        <begin position="323"/>
        <end position="350"/>
    </location>
</feature>
<dbReference type="Pfam" id="PF03600">
    <property type="entry name" value="CitMHS"/>
    <property type="match status" value="1"/>
</dbReference>
<evidence type="ECO:0000259" key="9">
    <source>
        <dbReference type="Pfam" id="PF03600"/>
    </source>
</evidence>
<keyword evidence="7 8" id="KW-0472">Membrane</keyword>
<evidence type="ECO:0000256" key="7">
    <source>
        <dbReference type="ARBA" id="ARBA00023136"/>
    </source>
</evidence>
<evidence type="ECO:0000313" key="10">
    <source>
        <dbReference type="EMBL" id="KAG2179002.1"/>
    </source>
</evidence>
<feature type="domain" description="Citrate transporter-like" evidence="9">
    <location>
        <begin position="249"/>
        <end position="491"/>
    </location>
</feature>
<evidence type="ECO:0000256" key="1">
    <source>
        <dbReference type="ARBA" id="ARBA00004651"/>
    </source>
</evidence>
<accession>A0A8H7UET9</accession>
<evidence type="ECO:0000256" key="3">
    <source>
        <dbReference type="ARBA" id="ARBA00022448"/>
    </source>
</evidence>
<feature type="transmembrane region" description="Helical" evidence="8">
    <location>
        <begin position="732"/>
        <end position="754"/>
    </location>
</feature>
<dbReference type="PANTHER" id="PTHR43302:SF5">
    <property type="entry name" value="TRANSPORTER ARSB-RELATED"/>
    <property type="match status" value="1"/>
</dbReference>
<feature type="transmembrane region" description="Helical" evidence="8">
    <location>
        <begin position="637"/>
        <end position="658"/>
    </location>
</feature>
<gene>
    <name evidence="10" type="ORF">INT43_001851</name>
</gene>
<evidence type="ECO:0000313" key="11">
    <source>
        <dbReference type="Proteomes" id="UP000654370"/>
    </source>
</evidence>
<proteinExistence type="inferred from homology"/>
<comment type="similarity">
    <text evidence="2">Belongs to the CitM (TC 2.A.11) transporter family.</text>
</comment>
<feature type="transmembrane region" description="Helical" evidence="8">
    <location>
        <begin position="362"/>
        <end position="382"/>
    </location>
</feature>
<dbReference type="AlphaFoldDB" id="A0A8H7UET9"/>
<dbReference type="OrthoDB" id="442352at2759"/>
<dbReference type="InterPro" id="IPR004680">
    <property type="entry name" value="Cit_transptr-like_dom"/>
</dbReference>
<feature type="transmembrane region" description="Helical" evidence="8">
    <location>
        <begin position="286"/>
        <end position="311"/>
    </location>
</feature>
<evidence type="ECO:0000256" key="5">
    <source>
        <dbReference type="ARBA" id="ARBA00022692"/>
    </source>
</evidence>
<dbReference type="GO" id="GO:0015105">
    <property type="term" value="F:arsenite transmembrane transporter activity"/>
    <property type="evidence" value="ECO:0007669"/>
    <property type="project" value="InterPro"/>
</dbReference>
<feature type="transmembrane region" description="Helical" evidence="8">
    <location>
        <begin position="251"/>
        <end position="274"/>
    </location>
</feature>
<keyword evidence="4" id="KW-1003">Cell membrane</keyword>
<keyword evidence="5 8" id="KW-0812">Transmembrane</keyword>
<evidence type="ECO:0000256" key="2">
    <source>
        <dbReference type="ARBA" id="ARBA00009843"/>
    </source>
</evidence>
<keyword evidence="11" id="KW-1185">Reference proteome</keyword>
<feature type="transmembrane region" description="Helical" evidence="8">
    <location>
        <begin position="606"/>
        <end position="631"/>
    </location>
</feature>
<keyword evidence="6 8" id="KW-1133">Transmembrane helix</keyword>
<dbReference type="PANTHER" id="PTHR43302">
    <property type="entry name" value="TRANSPORTER ARSB-RELATED"/>
    <property type="match status" value="1"/>
</dbReference>
<evidence type="ECO:0000256" key="8">
    <source>
        <dbReference type="SAM" id="Phobius"/>
    </source>
</evidence>
<dbReference type="Pfam" id="PF02040">
    <property type="entry name" value="ArsB"/>
    <property type="match status" value="1"/>
</dbReference>
<reference evidence="10" key="1">
    <citation type="submission" date="2020-12" db="EMBL/GenBank/DDBJ databases">
        <title>Metabolic potential, ecology and presence of endohyphal bacteria is reflected in genomic diversity of Mucoromycotina.</title>
        <authorList>
            <person name="Muszewska A."/>
            <person name="Okrasinska A."/>
            <person name="Steczkiewicz K."/>
            <person name="Drgas O."/>
            <person name="Orlowska M."/>
            <person name="Perlinska-Lenart U."/>
            <person name="Aleksandrzak-Piekarczyk T."/>
            <person name="Szatraj K."/>
            <person name="Zielenkiewicz U."/>
            <person name="Pilsyk S."/>
            <person name="Malc E."/>
            <person name="Mieczkowski P."/>
            <person name="Kruszewska J.S."/>
            <person name="Biernat P."/>
            <person name="Pawlowska J."/>
        </authorList>
    </citation>
    <scope>NUCLEOTIDE SEQUENCE</scope>
    <source>
        <strain evidence="10">WA0000067209</strain>
    </source>
</reference>
<feature type="transmembrane region" description="Helical" evidence="8">
    <location>
        <begin position="444"/>
        <end position="468"/>
    </location>
</feature>
<organism evidence="10 11">
    <name type="scientific">Mortierella isabellina</name>
    <name type="common">Filamentous fungus</name>
    <name type="synonym">Umbelopsis isabellina</name>
    <dbReference type="NCBI Taxonomy" id="91625"/>
    <lineage>
        <taxon>Eukaryota</taxon>
        <taxon>Fungi</taxon>
        <taxon>Fungi incertae sedis</taxon>
        <taxon>Mucoromycota</taxon>
        <taxon>Mucoromycotina</taxon>
        <taxon>Umbelopsidomycetes</taxon>
        <taxon>Umbelopsidales</taxon>
        <taxon>Umbelopsidaceae</taxon>
        <taxon>Umbelopsis</taxon>
    </lineage>
</organism>
<comment type="caution">
    <text evidence="10">The sequence shown here is derived from an EMBL/GenBank/DDBJ whole genome shotgun (WGS) entry which is preliminary data.</text>
</comment>
<dbReference type="GO" id="GO:0005886">
    <property type="term" value="C:plasma membrane"/>
    <property type="evidence" value="ECO:0007669"/>
    <property type="project" value="UniProtKB-SubCell"/>
</dbReference>
<dbReference type="InterPro" id="IPR000802">
    <property type="entry name" value="Arsenical_pump_ArsB"/>
</dbReference>
<evidence type="ECO:0000256" key="6">
    <source>
        <dbReference type="ARBA" id="ARBA00022989"/>
    </source>
</evidence>
<keyword evidence="3" id="KW-0813">Transport</keyword>
<feature type="transmembrane region" description="Helical" evidence="8">
    <location>
        <begin position="211"/>
        <end position="231"/>
    </location>
</feature>
<name>A0A8H7UET9_MORIS</name>
<comment type="subcellular location">
    <subcellularLocation>
        <location evidence="1">Cell membrane</location>
        <topology evidence="1">Multi-pass membrane protein</topology>
    </subcellularLocation>
</comment>